<sequence length="142" mass="14701">MDLLLDALRRVALAVLANIERRAGPASVVVEVSPGGLLSAVGDHAAPAARALEHTGEVPNPISGLRWGFVVLYPVSRPIDRGAVQAGPDEGDGHADPILAGCLVDLALLARFLLEPGSLPARPMDAVWLARVEAVEHVGGDA</sequence>
<protein>
    <submittedName>
        <fullName evidence="1">Uncharacterized protein</fullName>
    </submittedName>
</protein>
<name>A0A6J4M174_9CHLR</name>
<organism evidence="1">
    <name type="scientific">uncultured Chloroflexia bacterium</name>
    <dbReference type="NCBI Taxonomy" id="1672391"/>
    <lineage>
        <taxon>Bacteria</taxon>
        <taxon>Bacillati</taxon>
        <taxon>Chloroflexota</taxon>
        <taxon>Chloroflexia</taxon>
        <taxon>environmental samples</taxon>
    </lineage>
</organism>
<gene>
    <name evidence="1" type="ORF">AVDCRST_MAG93-6939</name>
</gene>
<proteinExistence type="predicted"/>
<dbReference type="AlphaFoldDB" id="A0A6J4M174"/>
<evidence type="ECO:0000313" key="1">
    <source>
        <dbReference type="EMBL" id="CAA9347015.1"/>
    </source>
</evidence>
<dbReference type="EMBL" id="CADCTR010002337">
    <property type="protein sequence ID" value="CAA9347015.1"/>
    <property type="molecule type" value="Genomic_DNA"/>
</dbReference>
<reference evidence="1" key="1">
    <citation type="submission" date="2020-02" db="EMBL/GenBank/DDBJ databases">
        <authorList>
            <person name="Meier V. D."/>
        </authorList>
    </citation>
    <scope>NUCLEOTIDE SEQUENCE</scope>
    <source>
        <strain evidence="1">AVDCRST_MAG93</strain>
    </source>
</reference>
<accession>A0A6J4M174</accession>